<reference evidence="2" key="1">
    <citation type="journal article" date="2015" name="Nature">
        <title>Complex archaea that bridge the gap between prokaryotes and eukaryotes.</title>
        <authorList>
            <person name="Spang A."/>
            <person name="Saw J.H."/>
            <person name="Jorgensen S.L."/>
            <person name="Zaremba-Niedzwiedzka K."/>
            <person name="Martijn J."/>
            <person name="Lind A.E."/>
            <person name="van Eijk R."/>
            <person name="Schleper C."/>
            <person name="Guy L."/>
            <person name="Ettema T.J."/>
        </authorList>
    </citation>
    <scope>NUCLEOTIDE SEQUENCE</scope>
</reference>
<comment type="caution">
    <text evidence="2">The sequence shown here is derived from an EMBL/GenBank/DDBJ whole genome shotgun (WGS) entry which is preliminary data.</text>
</comment>
<feature type="domain" description="Methyltransferase FkbM" evidence="1">
    <location>
        <begin position="2"/>
        <end position="34"/>
    </location>
</feature>
<proteinExistence type="predicted"/>
<gene>
    <name evidence="2" type="ORF">LCGC14_1298540</name>
</gene>
<dbReference type="Gene3D" id="3.40.50.150">
    <property type="entry name" value="Vaccinia Virus protein VP39"/>
    <property type="match status" value="1"/>
</dbReference>
<protein>
    <recommendedName>
        <fullName evidence="1">Methyltransferase FkbM domain-containing protein</fullName>
    </recommendedName>
</protein>
<sequence length="75" mass="8787">MIKMDIEGYEMSALRAAMSLMKNHKPRLAIAVYHELENALKCAEIIKNANPTYKVEFRGYYGYFEPARPYMLFAY</sequence>
<dbReference type="AlphaFoldDB" id="A0A0F9KQQ2"/>
<organism evidence="2">
    <name type="scientific">marine sediment metagenome</name>
    <dbReference type="NCBI Taxonomy" id="412755"/>
    <lineage>
        <taxon>unclassified sequences</taxon>
        <taxon>metagenomes</taxon>
        <taxon>ecological metagenomes</taxon>
    </lineage>
</organism>
<name>A0A0F9KQQ2_9ZZZZ</name>
<dbReference type="InterPro" id="IPR029063">
    <property type="entry name" value="SAM-dependent_MTases_sf"/>
</dbReference>
<dbReference type="SUPFAM" id="SSF53335">
    <property type="entry name" value="S-adenosyl-L-methionine-dependent methyltransferases"/>
    <property type="match status" value="1"/>
</dbReference>
<evidence type="ECO:0000313" key="2">
    <source>
        <dbReference type="EMBL" id="KKM84494.1"/>
    </source>
</evidence>
<evidence type="ECO:0000259" key="1">
    <source>
        <dbReference type="Pfam" id="PF05050"/>
    </source>
</evidence>
<accession>A0A0F9KQQ2</accession>
<dbReference type="Pfam" id="PF05050">
    <property type="entry name" value="Methyltransf_21"/>
    <property type="match status" value="1"/>
</dbReference>
<dbReference type="EMBL" id="LAZR01007558">
    <property type="protein sequence ID" value="KKM84494.1"/>
    <property type="molecule type" value="Genomic_DNA"/>
</dbReference>
<dbReference type="InterPro" id="IPR006342">
    <property type="entry name" value="FkbM_mtfrase"/>
</dbReference>